<keyword evidence="2" id="KW-1185">Reference proteome</keyword>
<accession>A0A8T5V3I0</accession>
<evidence type="ECO:0008006" key="3">
    <source>
        <dbReference type="Google" id="ProtNLM"/>
    </source>
</evidence>
<protein>
    <recommendedName>
        <fullName evidence="3">Flavodoxin</fullName>
    </recommendedName>
</protein>
<comment type="caution">
    <text evidence="1">The sequence shown here is derived from an EMBL/GenBank/DDBJ whole genome shotgun (WGS) entry which is preliminary data.</text>
</comment>
<name>A0A8T5V3I0_9EURY</name>
<sequence>METAVINKPIYQGNTKEMAVIVANSLEAELLDLKDFNPYEMKGYDIIGLDSQLYWFKPHKLLSKFIEELDKVGNKKVFILSTSSYRKHLLDA</sequence>
<dbReference type="SUPFAM" id="SSF52218">
    <property type="entry name" value="Flavoproteins"/>
    <property type="match status" value="1"/>
</dbReference>
<evidence type="ECO:0000313" key="1">
    <source>
        <dbReference type="EMBL" id="MBZ2166421.1"/>
    </source>
</evidence>
<evidence type="ECO:0000313" key="2">
    <source>
        <dbReference type="Proteomes" id="UP000825933"/>
    </source>
</evidence>
<gene>
    <name evidence="1" type="ORF">K8N75_10270</name>
</gene>
<dbReference type="EMBL" id="JAIOUQ010000013">
    <property type="protein sequence ID" value="MBZ2166421.1"/>
    <property type="molecule type" value="Genomic_DNA"/>
</dbReference>
<dbReference type="RefSeq" id="WP_223791973.1">
    <property type="nucleotide sequence ID" value="NZ_JAIOUQ010000013.1"/>
</dbReference>
<dbReference type="Gene3D" id="3.40.50.360">
    <property type="match status" value="1"/>
</dbReference>
<dbReference type="InterPro" id="IPR029039">
    <property type="entry name" value="Flavoprotein-like_sf"/>
</dbReference>
<organism evidence="1 2">
    <name type="scientific">Methanobacterium spitsbergense</name>
    <dbReference type="NCBI Taxonomy" id="2874285"/>
    <lineage>
        <taxon>Archaea</taxon>
        <taxon>Methanobacteriati</taxon>
        <taxon>Methanobacteriota</taxon>
        <taxon>Methanomada group</taxon>
        <taxon>Methanobacteria</taxon>
        <taxon>Methanobacteriales</taxon>
        <taxon>Methanobacteriaceae</taxon>
        <taxon>Methanobacterium</taxon>
    </lineage>
</organism>
<reference evidence="2" key="1">
    <citation type="journal article" date="2022" name="Microbiol. Resour. Announc.">
        <title>Draft Genome Sequence of a Methanogenic Archaeon from West Spitsbergen Permafrost.</title>
        <authorList>
            <person name="Trubitsyn V."/>
            <person name="Rivkina E."/>
            <person name="Shcherbakova V."/>
        </authorList>
    </citation>
    <scope>NUCLEOTIDE SEQUENCE [LARGE SCALE GENOMIC DNA]</scope>
    <source>
        <strain evidence="2">VT</strain>
    </source>
</reference>
<proteinExistence type="predicted"/>
<dbReference type="AlphaFoldDB" id="A0A8T5V3I0"/>
<dbReference type="Proteomes" id="UP000825933">
    <property type="component" value="Unassembled WGS sequence"/>
</dbReference>